<proteinExistence type="predicted"/>
<accession>A0ABD0LYH2</accession>
<name>A0ABD0LYH2_9CAEN</name>
<feature type="region of interest" description="Disordered" evidence="1">
    <location>
        <begin position="1"/>
        <end position="69"/>
    </location>
</feature>
<dbReference type="EMBL" id="JACVVK020000014">
    <property type="protein sequence ID" value="KAK7504557.1"/>
    <property type="molecule type" value="Genomic_DNA"/>
</dbReference>
<keyword evidence="3" id="KW-1185">Reference proteome</keyword>
<feature type="compositionally biased region" description="Basic and acidic residues" evidence="1">
    <location>
        <begin position="8"/>
        <end position="19"/>
    </location>
</feature>
<organism evidence="2 3">
    <name type="scientific">Batillaria attramentaria</name>
    <dbReference type="NCBI Taxonomy" id="370345"/>
    <lineage>
        <taxon>Eukaryota</taxon>
        <taxon>Metazoa</taxon>
        <taxon>Spiralia</taxon>
        <taxon>Lophotrochozoa</taxon>
        <taxon>Mollusca</taxon>
        <taxon>Gastropoda</taxon>
        <taxon>Caenogastropoda</taxon>
        <taxon>Sorbeoconcha</taxon>
        <taxon>Cerithioidea</taxon>
        <taxon>Batillariidae</taxon>
        <taxon>Batillaria</taxon>
    </lineage>
</organism>
<comment type="caution">
    <text evidence="2">The sequence shown here is derived from an EMBL/GenBank/DDBJ whole genome shotgun (WGS) entry which is preliminary data.</text>
</comment>
<feature type="compositionally biased region" description="Polar residues" evidence="1">
    <location>
        <begin position="40"/>
        <end position="49"/>
    </location>
</feature>
<sequence length="458" mass="50110">MASQSAAKQDHDDVGDDKQVPQASGPRQESSKMPKLNGNLEDSNISNGPLSADVPVNSLGNGASTDVSPSSAVCASQNGACPGYPCLNGFLPGRPRTAAIVSFQPNCPPNSSEVLDAVGAFRSNGSTPHACEGDDGDCVDQRVPESEAASFSQDTRKRGSRPKKPKRIVCRIIENGVDGASVDRVMIWNEYEAYLLQVKQIGMSACGQTAVLNLLKAFDSPAEKRDVCSKIHVNLRKEKASVAEYLASRAVAGTTAEELLAGVERLTKGELRGRFFPFWPPRDVQLLSWISLWMKKGAVPIATLNLQLGVKQQQVPDAWHHQMVYGVGPRGVYLTNPLEIVPEETMMEQLTSDSVLLVRRQDVVSRFQPTASLAPLMRHQDPRWCTMNVLGQVVNVLREHNMPSVPGYRAQVTSHVRIPAVYRAGVTLFVRHNTEEWKALRDAPELPRKTDRQDSGVE</sequence>
<evidence type="ECO:0000313" key="3">
    <source>
        <dbReference type="Proteomes" id="UP001519460"/>
    </source>
</evidence>
<protein>
    <recommendedName>
        <fullName evidence="4">Ubiquitinyl hydrolase 1</fullName>
    </recommendedName>
</protein>
<dbReference type="AlphaFoldDB" id="A0ABD0LYH2"/>
<reference evidence="2 3" key="1">
    <citation type="journal article" date="2023" name="Sci. Data">
        <title>Genome assembly of the Korean intertidal mud-creeper Batillaria attramentaria.</title>
        <authorList>
            <person name="Patra A.K."/>
            <person name="Ho P.T."/>
            <person name="Jun S."/>
            <person name="Lee S.J."/>
            <person name="Kim Y."/>
            <person name="Won Y.J."/>
        </authorList>
    </citation>
    <scope>NUCLEOTIDE SEQUENCE [LARGE SCALE GENOMIC DNA]</scope>
    <source>
        <strain evidence="2">Wonlab-2016</strain>
    </source>
</reference>
<evidence type="ECO:0000313" key="2">
    <source>
        <dbReference type="EMBL" id="KAK7504557.1"/>
    </source>
</evidence>
<evidence type="ECO:0008006" key="4">
    <source>
        <dbReference type="Google" id="ProtNLM"/>
    </source>
</evidence>
<evidence type="ECO:0000256" key="1">
    <source>
        <dbReference type="SAM" id="MobiDB-lite"/>
    </source>
</evidence>
<dbReference type="Proteomes" id="UP001519460">
    <property type="component" value="Unassembled WGS sequence"/>
</dbReference>
<feature type="compositionally biased region" description="Polar residues" evidence="1">
    <location>
        <begin position="58"/>
        <end position="69"/>
    </location>
</feature>
<gene>
    <name evidence="2" type="ORF">BaRGS_00004043</name>
</gene>